<dbReference type="STRING" id="762982.HMPREF9442_01345"/>
<name>F3QT30_9BACT</name>
<reference evidence="1 2" key="1">
    <citation type="submission" date="2011-02" db="EMBL/GenBank/DDBJ databases">
        <authorList>
            <person name="Weinstock G."/>
            <person name="Sodergren E."/>
            <person name="Clifton S."/>
            <person name="Fulton L."/>
            <person name="Fulton B."/>
            <person name="Courtney L."/>
            <person name="Fronick C."/>
            <person name="Harrison M."/>
            <person name="Strong C."/>
            <person name="Farmer C."/>
            <person name="Delahaunty K."/>
            <person name="Markovic C."/>
            <person name="Hall O."/>
            <person name="Minx P."/>
            <person name="Tomlinson C."/>
            <person name="Mitreva M."/>
            <person name="Hou S."/>
            <person name="Chen J."/>
            <person name="Wollam A."/>
            <person name="Pepin K.H."/>
            <person name="Johnson M."/>
            <person name="Bhonagiri V."/>
            <person name="Zhang X."/>
            <person name="Suruliraj S."/>
            <person name="Warren W."/>
            <person name="Chinwalla A."/>
            <person name="Mardis E.R."/>
            <person name="Wilson R.K."/>
        </authorList>
    </citation>
    <scope>NUCLEOTIDE SEQUENCE [LARGE SCALE GENOMIC DNA]</scope>
    <source>
        <strain evidence="1 2">YIT 11841</strain>
    </source>
</reference>
<dbReference type="AlphaFoldDB" id="F3QT30"/>
<dbReference type="HOGENOM" id="CLU_3064443_0_0_10"/>
<dbReference type="EMBL" id="AFBR01000035">
    <property type="protein sequence ID" value="EGG54851.1"/>
    <property type="molecule type" value="Genomic_DNA"/>
</dbReference>
<organism evidence="1 2">
    <name type="scientific">Paraprevotella xylaniphila YIT 11841</name>
    <dbReference type="NCBI Taxonomy" id="762982"/>
    <lineage>
        <taxon>Bacteria</taxon>
        <taxon>Pseudomonadati</taxon>
        <taxon>Bacteroidota</taxon>
        <taxon>Bacteroidia</taxon>
        <taxon>Bacteroidales</taxon>
        <taxon>Prevotellaceae</taxon>
        <taxon>Paraprevotella</taxon>
    </lineage>
</organism>
<comment type="caution">
    <text evidence="1">The sequence shown here is derived from an EMBL/GenBank/DDBJ whole genome shotgun (WGS) entry which is preliminary data.</text>
</comment>
<dbReference type="Proteomes" id="UP000005546">
    <property type="component" value="Unassembled WGS sequence"/>
</dbReference>
<keyword evidence="1" id="KW-0687">Ribonucleoprotein</keyword>
<proteinExistence type="predicted"/>
<evidence type="ECO:0000313" key="1">
    <source>
        <dbReference type="EMBL" id="EGG54851.1"/>
    </source>
</evidence>
<sequence>MKLFAAARKIILRQTKNRSAENDFAFGAENSGAFMSYKNPLPTRVRGCGRQGR</sequence>
<protein>
    <submittedName>
        <fullName evidence="1">30S ribosomal protein S14 family protein</fullName>
    </submittedName>
</protein>
<keyword evidence="2" id="KW-1185">Reference proteome</keyword>
<dbReference type="GO" id="GO:0005840">
    <property type="term" value="C:ribosome"/>
    <property type="evidence" value="ECO:0007669"/>
    <property type="project" value="UniProtKB-KW"/>
</dbReference>
<gene>
    <name evidence="1" type="ORF">HMPREF9442_01345</name>
</gene>
<keyword evidence="1" id="KW-0689">Ribosomal protein</keyword>
<evidence type="ECO:0000313" key="2">
    <source>
        <dbReference type="Proteomes" id="UP000005546"/>
    </source>
</evidence>
<accession>F3QT30</accession>